<dbReference type="Pfam" id="PF19662">
    <property type="entry name" value="DUF6165"/>
    <property type="match status" value="1"/>
</dbReference>
<dbReference type="RefSeq" id="WP_243067603.1">
    <property type="nucleotide sequence ID" value="NZ_JAIVFK010000027.1"/>
</dbReference>
<sequence length="147" mass="16219">MAWRASRQHEGRPPTLAAVVAIPVSAGELIDKITILTLKTRRVRNARKRLMAAQELAMLRLAAGPVFGSGETGAISTLIASLKEVNGALWDVEDALRAMERDQDFGPAFIEAARKVYRLNDERARLKNEVNALAGCALREVKEHPEY</sequence>
<gene>
    <name evidence="1" type="ORF">K2U94_12955</name>
</gene>
<name>A0ABS9Z7L6_9HYPH</name>
<reference evidence="1" key="1">
    <citation type="journal article" date="2022" name="ISME J.">
        <title>Identification of active gaseous-alkane degraders at natural gas seeps.</title>
        <authorList>
            <person name="Farhan Ul Haque M."/>
            <person name="Hernandez M."/>
            <person name="Crombie A.T."/>
            <person name="Murrell J.C."/>
        </authorList>
    </citation>
    <scope>NUCLEOTIDE SEQUENCE</scope>
    <source>
        <strain evidence="1">PC2</strain>
    </source>
</reference>
<keyword evidence="2" id="KW-1185">Reference proteome</keyword>
<protein>
    <submittedName>
        <fullName evidence="1">DUF6165 family protein</fullName>
    </submittedName>
</protein>
<proteinExistence type="predicted"/>
<dbReference type="Proteomes" id="UP001139104">
    <property type="component" value="Unassembled WGS sequence"/>
</dbReference>
<evidence type="ECO:0000313" key="1">
    <source>
        <dbReference type="EMBL" id="MCI4683665.1"/>
    </source>
</evidence>
<dbReference type="EMBL" id="JAIVFP010000001">
    <property type="protein sequence ID" value="MCI4683665.1"/>
    <property type="molecule type" value="Genomic_DNA"/>
</dbReference>
<organism evidence="1 2">
    <name type="scientific">Candidatus Rhodoblastus alkanivorans</name>
    <dbReference type="NCBI Taxonomy" id="2954117"/>
    <lineage>
        <taxon>Bacteria</taxon>
        <taxon>Pseudomonadati</taxon>
        <taxon>Pseudomonadota</taxon>
        <taxon>Alphaproteobacteria</taxon>
        <taxon>Hyphomicrobiales</taxon>
        <taxon>Rhodoblastaceae</taxon>
        <taxon>Rhodoblastus</taxon>
    </lineage>
</organism>
<dbReference type="InterPro" id="IPR046163">
    <property type="entry name" value="DUF6165"/>
</dbReference>
<accession>A0ABS9Z7L6</accession>
<comment type="caution">
    <text evidence="1">The sequence shown here is derived from an EMBL/GenBank/DDBJ whole genome shotgun (WGS) entry which is preliminary data.</text>
</comment>
<evidence type="ECO:0000313" key="2">
    <source>
        <dbReference type="Proteomes" id="UP001139104"/>
    </source>
</evidence>